<dbReference type="OrthoDB" id="4140098at2"/>
<dbReference type="RefSeq" id="WP_145229355.1">
    <property type="nucleotide sequence ID" value="NZ_VIVQ01000002.1"/>
</dbReference>
<proteinExistence type="predicted"/>
<dbReference type="Pfam" id="PF03466">
    <property type="entry name" value="LysR_substrate"/>
    <property type="match status" value="1"/>
</dbReference>
<feature type="region of interest" description="Disordered" evidence="1">
    <location>
        <begin position="1"/>
        <end position="20"/>
    </location>
</feature>
<evidence type="ECO:0000256" key="1">
    <source>
        <dbReference type="SAM" id="MobiDB-lite"/>
    </source>
</evidence>
<gene>
    <name evidence="3" type="ORF">BKA23_2774</name>
</gene>
<evidence type="ECO:0000313" key="3">
    <source>
        <dbReference type="EMBL" id="TWE10413.1"/>
    </source>
</evidence>
<dbReference type="EMBL" id="VIVQ01000002">
    <property type="protein sequence ID" value="TWE10413.1"/>
    <property type="molecule type" value="Genomic_DNA"/>
</dbReference>
<feature type="compositionally biased region" description="Low complexity" evidence="1">
    <location>
        <begin position="115"/>
        <end position="124"/>
    </location>
</feature>
<feature type="domain" description="LysR substrate-binding" evidence="2">
    <location>
        <begin position="23"/>
        <end position="95"/>
    </location>
</feature>
<sequence>MADIESQHRQSGPGAHVYVPEGEQRPRFSDVAQMLRQVELGRMLTLFPASLAGRYVRPELMWRPVEDAPDAAFVVAWARDSRSMAVAAFVRAATTVAGRRLGADCARMMRDAETATRPAAARPRGVMPESPAPTASIT</sequence>
<evidence type="ECO:0000259" key="2">
    <source>
        <dbReference type="Pfam" id="PF03466"/>
    </source>
</evidence>
<reference evidence="3 4" key="1">
    <citation type="submission" date="2019-06" db="EMBL/GenBank/DDBJ databases">
        <title>Sequencing the genomes of 1000 actinobacteria strains.</title>
        <authorList>
            <person name="Klenk H.-P."/>
        </authorList>
    </citation>
    <scope>NUCLEOTIDE SEQUENCE [LARGE SCALE GENOMIC DNA]</scope>
    <source>
        <strain evidence="3 4">DSM 19560</strain>
    </source>
</reference>
<dbReference type="Proteomes" id="UP000318297">
    <property type="component" value="Unassembled WGS sequence"/>
</dbReference>
<protein>
    <recommendedName>
        <fullName evidence="2">LysR substrate-binding domain-containing protein</fullName>
    </recommendedName>
</protein>
<name>A0A561E471_9MICO</name>
<keyword evidence="4" id="KW-1185">Reference proteome</keyword>
<feature type="region of interest" description="Disordered" evidence="1">
    <location>
        <begin position="114"/>
        <end position="138"/>
    </location>
</feature>
<accession>A0A561E471</accession>
<comment type="caution">
    <text evidence="3">The sequence shown here is derived from an EMBL/GenBank/DDBJ whole genome shotgun (WGS) entry which is preliminary data.</text>
</comment>
<dbReference type="SUPFAM" id="SSF53850">
    <property type="entry name" value="Periplasmic binding protein-like II"/>
    <property type="match status" value="1"/>
</dbReference>
<dbReference type="InterPro" id="IPR005119">
    <property type="entry name" value="LysR_subst-bd"/>
</dbReference>
<organism evidence="3 4">
    <name type="scientific">Rudaeicoccus suwonensis</name>
    <dbReference type="NCBI Taxonomy" id="657409"/>
    <lineage>
        <taxon>Bacteria</taxon>
        <taxon>Bacillati</taxon>
        <taxon>Actinomycetota</taxon>
        <taxon>Actinomycetes</taxon>
        <taxon>Micrococcales</taxon>
        <taxon>Dermacoccaceae</taxon>
        <taxon>Rudaeicoccus</taxon>
    </lineage>
</organism>
<dbReference type="AlphaFoldDB" id="A0A561E471"/>
<evidence type="ECO:0000313" key="4">
    <source>
        <dbReference type="Proteomes" id="UP000318297"/>
    </source>
</evidence>